<keyword evidence="3 6" id="KW-0812">Transmembrane</keyword>
<dbReference type="InterPro" id="IPR022764">
    <property type="entry name" value="Peptidase_S54_rhomboid_dom"/>
</dbReference>
<dbReference type="EMBL" id="LR862136">
    <property type="protein sequence ID" value="CAD1843365.1"/>
    <property type="molecule type" value="Genomic_DNA"/>
</dbReference>
<dbReference type="GO" id="GO:0004252">
    <property type="term" value="F:serine-type endopeptidase activity"/>
    <property type="evidence" value="ECO:0007669"/>
    <property type="project" value="InterPro"/>
</dbReference>
<organism evidence="8">
    <name type="scientific">Ananas comosus var. bracteatus</name>
    <name type="common">red pineapple</name>
    <dbReference type="NCBI Taxonomy" id="296719"/>
    <lineage>
        <taxon>Eukaryota</taxon>
        <taxon>Viridiplantae</taxon>
        <taxon>Streptophyta</taxon>
        <taxon>Embryophyta</taxon>
        <taxon>Tracheophyta</taxon>
        <taxon>Spermatophyta</taxon>
        <taxon>Magnoliopsida</taxon>
        <taxon>Liliopsida</taxon>
        <taxon>Poales</taxon>
        <taxon>Bromeliaceae</taxon>
        <taxon>Bromelioideae</taxon>
        <taxon>Ananas</taxon>
    </lineage>
</organism>
<evidence type="ECO:0000256" key="3">
    <source>
        <dbReference type="ARBA" id="ARBA00022692"/>
    </source>
</evidence>
<dbReference type="InterPro" id="IPR035952">
    <property type="entry name" value="Rhomboid-like_sf"/>
</dbReference>
<comment type="similarity">
    <text evidence="2">Belongs to the peptidase S54 family.</text>
</comment>
<reference evidence="8" key="1">
    <citation type="submission" date="2020-07" db="EMBL/GenBank/DDBJ databases">
        <authorList>
            <person name="Lin J."/>
        </authorList>
    </citation>
    <scope>NUCLEOTIDE SEQUENCE</scope>
</reference>
<dbReference type="GO" id="GO:0016020">
    <property type="term" value="C:membrane"/>
    <property type="evidence" value="ECO:0007669"/>
    <property type="project" value="UniProtKB-SubCell"/>
</dbReference>
<proteinExistence type="inferred from homology"/>
<comment type="subcellular location">
    <subcellularLocation>
        <location evidence="1">Membrane</location>
        <topology evidence="1">Multi-pass membrane protein</topology>
    </subcellularLocation>
</comment>
<evidence type="ECO:0000256" key="5">
    <source>
        <dbReference type="ARBA" id="ARBA00023136"/>
    </source>
</evidence>
<keyword evidence="5 6" id="KW-0472">Membrane</keyword>
<keyword evidence="4 6" id="KW-1133">Transmembrane helix</keyword>
<dbReference type="SUPFAM" id="SSF144091">
    <property type="entry name" value="Rhomboid-like"/>
    <property type="match status" value="1"/>
</dbReference>
<evidence type="ECO:0000256" key="1">
    <source>
        <dbReference type="ARBA" id="ARBA00004141"/>
    </source>
</evidence>
<dbReference type="Gene3D" id="1.20.1540.10">
    <property type="entry name" value="Rhomboid-like"/>
    <property type="match status" value="1"/>
</dbReference>
<dbReference type="PANTHER" id="PTHR43066:SF5">
    <property type="entry name" value="RHOMBOID-LIKE PROTEIN 11, CHLOROPLASTIC-RELATED"/>
    <property type="match status" value="1"/>
</dbReference>
<evidence type="ECO:0000256" key="4">
    <source>
        <dbReference type="ARBA" id="ARBA00022989"/>
    </source>
</evidence>
<gene>
    <name evidence="8" type="ORF">CB5_LOCUS26576</name>
</gene>
<feature type="transmembrane region" description="Helical" evidence="6">
    <location>
        <begin position="200"/>
        <end position="218"/>
    </location>
</feature>
<evidence type="ECO:0000259" key="7">
    <source>
        <dbReference type="Pfam" id="PF01694"/>
    </source>
</evidence>
<dbReference type="AlphaFoldDB" id="A0A6V7QKJ6"/>
<accession>A0A6V7QKJ6</accession>
<evidence type="ECO:0000256" key="6">
    <source>
        <dbReference type="SAM" id="Phobius"/>
    </source>
</evidence>
<dbReference type="Pfam" id="PF01694">
    <property type="entry name" value="Rhomboid"/>
    <property type="match status" value="1"/>
</dbReference>
<sequence>MGYLLLSLTPATRLALPGAGAGPLLRAATAADTWRPPVPPAIAALAGESPPLAGIFPSSSSAAAASVAAWEDQGILYMLDLTSDLELAKPEDRRAQTKRANGIFWILLLNLGIFVADHLFQLRQVKMLYLYHSWPAWYQFITATFCHANWNHLSSNLFFLYIFGKLVEEEEGNLALWISYILTGAGANLVSWLILPRSAVSVGASGAVFGLFAISILVKMSWDWRKIIEVLILGQFVIDKVMEAAQASAGLAGPLATGSSFQTVNHIAHLSGALIGAALVLLISRIPSHPPGSDSKALKAKDKRT</sequence>
<protein>
    <recommendedName>
        <fullName evidence="7">Peptidase S54 rhomboid domain-containing protein</fullName>
    </recommendedName>
</protein>
<evidence type="ECO:0000313" key="8">
    <source>
        <dbReference type="EMBL" id="CAD1843365.1"/>
    </source>
</evidence>
<dbReference type="PANTHER" id="PTHR43066">
    <property type="entry name" value="RHOMBOID-RELATED PROTEIN"/>
    <property type="match status" value="1"/>
</dbReference>
<feature type="domain" description="Peptidase S54 rhomboid" evidence="7">
    <location>
        <begin position="137"/>
        <end position="285"/>
    </location>
</feature>
<evidence type="ECO:0000256" key="2">
    <source>
        <dbReference type="ARBA" id="ARBA00009045"/>
    </source>
</evidence>
<name>A0A6V7QKJ6_ANACO</name>
<feature type="transmembrane region" description="Helical" evidence="6">
    <location>
        <begin position="140"/>
        <end position="162"/>
    </location>
</feature>
<dbReference type="FunFam" id="1.20.1540.10:FF:000013">
    <property type="entry name" value="Rhomboid protease aarA"/>
    <property type="match status" value="1"/>
</dbReference>
<feature type="transmembrane region" description="Helical" evidence="6">
    <location>
        <begin position="102"/>
        <end position="120"/>
    </location>
</feature>
<feature type="transmembrane region" description="Helical" evidence="6">
    <location>
        <begin position="174"/>
        <end position="194"/>
    </location>
</feature>